<dbReference type="InterPro" id="IPR012340">
    <property type="entry name" value="NA-bd_OB-fold"/>
</dbReference>
<keyword evidence="2" id="KW-0378">Hydrolase</keyword>
<dbReference type="GO" id="GO:0008233">
    <property type="term" value="F:peptidase activity"/>
    <property type="evidence" value="ECO:0007669"/>
    <property type="project" value="UniProtKB-KW"/>
</dbReference>
<sequence length="188" mass="20951">MENFSELDTLLKVFWYLAIPSSLIFLVQTVMTFIGADATDGLEADFDSNLEGAQGPFQFFSFRNLVHFLLGFGWTGISFYDVFENKTLLILIALIVGIGFVAMFFLIISQIRKLAEDNTFKIKDTLGKTGEVYLTIPEKKSGIGKVQISIKGSFKELRAITESESLKSGTLVKIKSIDSDNILVVEKL</sequence>
<name>A0A9X2SYP9_9BACT</name>
<evidence type="ECO:0000256" key="1">
    <source>
        <dbReference type="SAM" id="Phobius"/>
    </source>
</evidence>
<dbReference type="Gene3D" id="2.40.50.140">
    <property type="entry name" value="Nucleic acid-binding proteins"/>
    <property type="match status" value="1"/>
</dbReference>
<accession>A0A9X2SYP9</accession>
<dbReference type="AlphaFoldDB" id="A0A9X2SYP9"/>
<keyword evidence="1" id="KW-0472">Membrane</keyword>
<gene>
    <name evidence="2" type="ORF">NU887_11410</name>
</gene>
<keyword evidence="1" id="KW-1133">Transmembrane helix</keyword>
<comment type="caution">
    <text evidence="2">The sequence shown here is derived from an EMBL/GenBank/DDBJ whole genome shotgun (WGS) entry which is preliminary data.</text>
</comment>
<keyword evidence="3" id="KW-1185">Reference proteome</keyword>
<reference evidence="2" key="1">
    <citation type="submission" date="2022-08" db="EMBL/GenBank/DDBJ databases">
        <authorList>
            <person name="Zhang D."/>
        </authorList>
    </citation>
    <scope>NUCLEOTIDE SEQUENCE</scope>
    <source>
        <strain evidence="2">XJ19-11</strain>
    </source>
</reference>
<evidence type="ECO:0000313" key="3">
    <source>
        <dbReference type="Proteomes" id="UP001142175"/>
    </source>
</evidence>
<dbReference type="Proteomes" id="UP001142175">
    <property type="component" value="Unassembled WGS sequence"/>
</dbReference>
<dbReference type="RefSeq" id="WP_258423502.1">
    <property type="nucleotide sequence ID" value="NZ_JANAEZ010000001.1"/>
</dbReference>
<protein>
    <submittedName>
        <fullName evidence="2">Serine protease</fullName>
    </submittedName>
</protein>
<organism evidence="2 3">
    <name type="scientific">Aquiflexum gelatinilyticum</name>
    <dbReference type="NCBI Taxonomy" id="2961943"/>
    <lineage>
        <taxon>Bacteria</taxon>
        <taxon>Pseudomonadati</taxon>
        <taxon>Bacteroidota</taxon>
        <taxon>Cytophagia</taxon>
        <taxon>Cytophagales</taxon>
        <taxon>Cyclobacteriaceae</taxon>
        <taxon>Aquiflexum</taxon>
    </lineage>
</organism>
<keyword evidence="1" id="KW-0812">Transmembrane</keyword>
<dbReference type="GO" id="GO:0006508">
    <property type="term" value="P:proteolysis"/>
    <property type="evidence" value="ECO:0007669"/>
    <property type="project" value="UniProtKB-KW"/>
</dbReference>
<feature type="transmembrane region" description="Helical" evidence="1">
    <location>
        <begin position="89"/>
        <end position="108"/>
    </location>
</feature>
<feature type="transmembrane region" description="Helical" evidence="1">
    <location>
        <begin position="13"/>
        <end position="34"/>
    </location>
</feature>
<proteinExistence type="predicted"/>
<evidence type="ECO:0000313" key="2">
    <source>
        <dbReference type="EMBL" id="MCR9015647.1"/>
    </source>
</evidence>
<keyword evidence="2" id="KW-0645">Protease</keyword>
<dbReference type="EMBL" id="JANSUY010000007">
    <property type="protein sequence ID" value="MCR9015647.1"/>
    <property type="molecule type" value="Genomic_DNA"/>
</dbReference>